<organism evidence="1">
    <name type="scientific">Ignisphaera aggregans</name>
    <dbReference type="NCBI Taxonomy" id="334771"/>
    <lineage>
        <taxon>Archaea</taxon>
        <taxon>Thermoproteota</taxon>
        <taxon>Thermoprotei</taxon>
        <taxon>Desulfurococcales</taxon>
        <taxon>Desulfurococcaceae</taxon>
        <taxon>Ignisphaera</taxon>
    </lineage>
</organism>
<dbReference type="Pfam" id="PF02686">
    <property type="entry name" value="GatC"/>
    <property type="match status" value="1"/>
</dbReference>
<dbReference type="PANTHER" id="PTHR15004:SF0">
    <property type="entry name" value="GLUTAMYL-TRNA(GLN) AMIDOTRANSFERASE SUBUNIT C, MITOCHONDRIAL"/>
    <property type="match status" value="1"/>
</dbReference>
<dbReference type="NCBIfam" id="TIGR00135">
    <property type="entry name" value="gatC"/>
    <property type="match status" value="1"/>
</dbReference>
<comment type="caution">
    <text evidence="1">The sequence shown here is derived from an EMBL/GenBank/DDBJ whole genome shotgun (WGS) entry which is preliminary data.</text>
</comment>
<protein>
    <submittedName>
        <fullName evidence="1">Asp-tRNA(Asn)/Glu-tRNA(Gln) amidotransferase subunit GatC</fullName>
    </submittedName>
</protein>
<dbReference type="AlphaFoldDB" id="A0A7C4BD42"/>
<evidence type="ECO:0000313" key="1">
    <source>
        <dbReference type="EMBL" id="HGI88300.1"/>
    </source>
</evidence>
<dbReference type="GO" id="GO:0070681">
    <property type="term" value="P:glutaminyl-tRNAGln biosynthesis via transamidation"/>
    <property type="evidence" value="ECO:0007669"/>
    <property type="project" value="TreeGrafter"/>
</dbReference>
<proteinExistence type="predicted"/>
<reference evidence="1" key="1">
    <citation type="journal article" date="2020" name="mSystems">
        <title>Genome- and Community-Level Interaction Insights into Carbon Utilization and Element Cycling Functions of Hydrothermarchaeota in Hydrothermal Sediment.</title>
        <authorList>
            <person name="Zhou Z."/>
            <person name="Liu Y."/>
            <person name="Xu W."/>
            <person name="Pan J."/>
            <person name="Luo Z.H."/>
            <person name="Li M."/>
        </authorList>
    </citation>
    <scope>NUCLEOTIDE SEQUENCE [LARGE SCALE GENOMIC DNA]</scope>
    <source>
        <strain evidence="1">SpSt-732</strain>
    </source>
</reference>
<name>A0A7C4BD42_9CREN</name>
<accession>A0A7C4BD42</accession>
<keyword evidence="1" id="KW-0808">Transferase</keyword>
<dbReference type="SUPFAM" id="SSF141000">
    <property type="entry name" value="Glu-tRNAGln amidotransferase C subunit"/>
    <property type="match status" value="1"/>
</dbReference>
<dbReference type="GO" id="GO:0006450">
    <property type="term" value="P:regulation of translational fidelity"/>
    <property type="evidence" value="ECO:0007669"/>
    <property type="project" value="InterPro"/>
</dbReference>
<sequence length="111" mass="12760">MINQVLTKRLGDAALQEGDIISYLEKLALLRFTESEREKVRSEVTKIIELFNELMEVRGLDNVEPLYHVVEIELPLRDDEPLDRVDVDHELLSENAILENGYIKAPKTIGE</sequence>
<dbReference type="InterPro" id="IPR003837">
    <property type="entry name" value="GatC"/>
</dbReference>
<dbReference type="EMBL" id="DTFF01000064">
    <property type="protein sequence ID" value="HGI88300.1"/>
    <property type="molecule type" value="Genomic_DNA"/>
</dbReference>
<dbReference type="InterPro" id="IPR036113">
    <property type="entry name" value="Asp/Glu-ADT_sf_sub_c"/>
</dbReference>
<dbReference type="Gene3D" id="1.10.20.60">
    <property type="entry name" value="Glu-tRNAGln amidotransferase C subunit, N-terminal domain"/>
    <property type="match status" value="1"/>
</dbReference>
<dbReference type="PANTHER" id="PTHR15004">
    <property type="entry name" value="GLUTAMYL-TRNA(GLN) AMIDOTRANSFERASE SUBUNIT C, MITOCHONDRIAL"/>
    <property type="match status" value="1"/>
</dbReference>
<dbReference type="GO" id="GO:0016740">
    <property type="term" value="F:transferase activity"/>
    <property type="evidence" value="ECO:0007669"/>
    <property type="project" value="UniProtKB-KW"/>
</dbReference>
<gene>
    <name evidence="1" type="primary">gatC</name>
    <name evidence="1" type="ORF">ENV14_07960</name>
</gene>